<feature type="transmembrane region" description="Helical" evidence="1">
    <location>
        <begin position="87"/>
        <end position="106"/>
    </location>
</feature>
<dbReference type="Proteomes" id="UP001256827">
    <property type="component" value="Chromosome"/>
</dbReference>
<keyword evidence="1" id="KW-1133">Transmembrane helix</keyword>
<evidence type="ECO:0000313" key="4">
    <source>
        <dbReference type="Proteomes" id="UP001256827"/>
    </source>
</evidence>
<name>A0ABY9T3S0_BREBE</name>
<dbReference type="Pfam" id="PF04892">
    <property type="entry name" value="VanZ"/>
    <property type="match status" value="1"/>
</dbReference>
<feature type="transmembrane region" description="Helical" evidence="1">
    <location>
        <begin position="113"/>
        <end position="133"/>
    </location>
</feature>
<keyword evidence="1" id="KW-0812">Transmembrane</keyword>
<accession>A0ABY9T3S0</accession>
<dbReference type="EMBL" id="CP134050">
    <property type="protein sequence ID" value="WNC14716.1"/>
    <property type="molecule type" value="Genomic_DNA"/>
</dbReference>
<evidence type="ECO:0000259" key="2">
    <source>
        <dbReference type="Pfam" id="PF04892"/>
    </source>
</evidence>
<evidence type="ECO:0000256" key="1">
    <source>
        <dbReference type="SAM" id="Phobius"/>
    </source>
</evidence>
<evidence type="ECO:0000313" key="3">
    <source>
        <dbReference type="EMBL" id="WNC14716.1"/>
    </source>
</evidence>
<keyword evidence="4" id="KW-1185">Reference proteome</keyword>
<reference evidence="3 4" key="1">
    <citation type="submission" date="2023-09" db="EMBL/GenBank/DDBJ databases">
        <title>Complete Genome and Methylome dissection of Bacillus brevis NEB573 original source of BbsI restriction endonuclease.</title>
        <authorList>
            <person name="Fomenkov A."/>
            <person name="Roberts R.D."/>
        </authorList>
    </citation>
    <scope>NUCLEOTIDE SEQUENCE [LARGE SCALE GENOMIC DNA]</scope>
    <source>
        <strain evidence="3 4">NEB573</strain>
    </source>
</reference>
<feature type="domain" description="VanZ-like" evidence="2">
    <location>
        <begin position="17"/>
        <end position="161"/>
    </location>
</feature>
<dbReference type="PANTHER" id="PTHR36834:SF1">
    <property type="entry name" value="INTEGRAL MEMBRANE PROTEIN"/>
    <property type="match status" value="1"/>
</dbReference>
<feature type="transmembrane region" description="Helical" evidence="1">
    <location>
        <begin position="7"/>
        <end position="30"/>
    </location>
</feature>
<organism evidence="3 4">
    <name type="scientific">Brevibacillus brevis</name>
    <name type="common">Bacillus brevis</name>
    <dbReference type="NCBI Taxonomy" id="1393"/>
    <lineage>
        <taxon>Bacteria</taxon>
        <taxon>Bacillati</taxon>
        <taxon>Bacillota</taxon>
        <taxon>Bacilli</taxon>
        <taxon>Bacillales</taxon>
        <taxon>Paenibacillaceae</taxon>
        <taxon>Brevibacillus</taxon>
    </lineage>
</organism>
<dbReference type="PANTHER" id="PTHR36834">
    <property type="entry name" value="MEMBRANE PROTEIN-RELATED"/>
    <property type="match status" value="1"/>
</dbReference>
<keyword evidence="1" id="KW-0472">Membrane</keyword>
<sequence>MKKSVAIVARIAVFIAFALYLVLVVKILLFKFGRIDLGGLCADMAAGMAHPELIRERLANRGNLIFFHEIRHYLDDLPTGESMIRHVNFIGNILAFLPFGFLLPLLRRPNRGAFLTVTLLSFLFSLCLETAQLLADIGIFDVDDLLLNTVGGVLGYFFYRLGRLVITAGGRIPLFSLFCPKPSKYTSRDTDRRHISEEKVNSLC</sequence>
<gene>
    <name evidence="3" type="ORF">RGB73_29340</name>
</gene>
<protein>
    <submittedName>
        <fullName evidence="3">VanZ family protein</fullName>
    </submittedName>
</protein>
<dbReference type="InterPro" id="IPR006976">
    <property type="entry name" value="VanZ-like"/>
</dbReference>
<feature type="transmembrane region" description="Helical" evidence="1">
    <location>
        <begin position="145"/>
        <end position="162"/>
    </location>
</feature>
<dbReference type="RefSeq" id="WP_310767291.1">
    <property type="nucleotide sequence ID" value="NZ_CP134050.1"/>
</dbReference>
<proteinExistence type="predicted"/>
<dbReference type="InterPro" id="IPR053150">
    <property type="entry name" value="Teicoplanin_resist-assoc"/>
</dbReference>